<name>A0A6P7YQR9_9AMPH</name>
<evidence type="ECO:0000313" key="2">
    <source>
        <dbReference type="Proteomes" id="UP000515156"/>
    </source>
</evidence>
<proteinExistence type="predicted"/>
<dbReference type="RefSeq" id="XP_030065590.1">
    <property type="nucleotide sequence ID" value="XM_030209730.1"/>
</dbReference>
<reference evidence="3" key="1">
    <citation type="submission" date="2025-08" db="UniProtKB">
        <authorList>
            <consortium name="RefSeq"/>
        </authorList>
    </citation>
    <scope>IDENTIFICATION</scope>
</reference>
<organism evidence="2 3">
    <name type="scientific">Microcaecilia unicolor</name>
    <dbReference type="NCBI Taxonomy" id="1415580"/>
    <lineage>
        <taxon>Eukaryota</taxon>
        <taxon>Metazoa</taxon>
        <taxon>Chordata</taxon>
        <taxon>Craniata</taxon>
        <taxon>Vertebrata</taxon>
        <taxon>Euteleostomi</taxon>
        <taxon>Amphibia</taxon>
        <taxon>Gymnophiona</taxon>
        <taxon>Siphonopidae</taxon>
        <taxon>Microcaecilia</taxon>
    </lineage>
</organism>
<dbReference type="Pfam" id="PF01826">
    <property type="entry name" value="TIL"/>
    <property type="match status" value="1"/>
</dbReference>
<dbReference type="InterPro" id="IPR002919">
    <property type="entry name" value="TIL_dom"/>
</dbReference>
<dbReference type="CDD" id="cd19941">
    <property type="entry name" value="TIL"/>
    <property type="match status" value="1"/>
</dbReference>
<evidence type="ECO:0000259" key="1">
    <source>
        <dbReference type="Pfam" id="PF01826"/>
    </source>
</evidence>
<accession>A0A6P7YQR9</accession>
<gene>
    <name evidence="3" type="primary">LOC115474306</name>
</gene>
<dbReference type="AlphaFoldDB" id="A0A6P7YQR9"/>
<keyword evidence="2" id="KW-1185">Reference proteome</keyword>
<dbReference type="GeneID" id="115474306"/>
<feature type="domain" description="TIL" evidence="1">
    <location>
        <begin position="62"/>
        <end position="116"/>
    </location>
</feature>
<dbReference type="Proteomes" id="UP000515156">
    <property type="component" value="Chromosome 7"/>
</dbReference>
<dbReference type="InterPro" id="IPR036084">
    <property type="entry name" value="Ser_inhib-like_sf"/>
</dbReference>
<dbReference type="Gene3D" id="2.10.25.10">
    <property type="entry name" value="Laminin"/>
    <property type="match status" value="1"/>
</dbReference>
<dbReference type="SUPFAM" id="SSF57567">
    <property type="entry name" value="Serine protease inhibitors"/>
    <property type="match status" value="1"/>
</dbReference>
<evidence type="ECO:0000313" key="3">
    <source>
        <dbReference type="RefSeq" id="XP_030065590.1"/>
    </source>
</evidence>
<sequence>MVSGDLGKEEVKLSMMKTSSAAFLFLVLALPLLLVSGMPTSTTALPLLLVSGMPTSTTVQSCPPNMRYNPCGTSCPETCASSTTMCNMMCVAGCVCQEGYVRRCDKNDVCVPKSECYIGMCSNKSPCKPCPPGSMCPAVCLPPDY</sequence>
<protein>
    <submittedName>
        <fullName evidence="3">Chymotrypsin inhibitor Ani s 6-like isoform X2</fullName>
    </submittedName>
</protein>